<dbReference type="EC" id="2.7.11.1" evidence="2"/>
<dbReference type="GO" id="GO:0005524">
    <property type="term" value="F:ATP binding"/>
    <property type="evidence" value="ECO:0007669"/>
    <property type="project" value="UniProtKB-UniRule"/>
</dbReference>
<evidence type="ECO:0000256" key="3">
    <source>
        <dbReference type="ARBA" id="ARBA00022527"/>
    </source>
</evidence>
<feature type="region of interest" description="Disordered" evidence="11">
    <location>
        <begin position="681"/>
        <end position="707"/>
    </location>
</feature>
<keyword evidence="14" id="KW-1185">Reference proteome</keyword>
<dbReference type="InterPro" id="IPR017441">
    <property type="entry name" value="Protein_kinase_ATP_BS"/>
</dbReference>
<feature type="domain" description="Protein kinase" evidence="12">
    <location>
        <begin position="7"/>
        <end position="260"/>
    </location>
</feature>
<evidence type="ECO:0000313" key="14">
    <source>
        <dbReference type="Proteomes" id="UP000242188"/>
    </source>
</evidence>
<evidence type="ECO:0000256" key="11">
    <source>
        <dbReference type="SAM" id="MobiDB-lite"/>
    </source>
</evidence>
<keyword evidence="3" id="KW-0723">Serine/threonine-protein kinase</keyword>
<sequence>MEDEGVIQYERSLGKGAYGSVFLIRNELNGERYALKRIDFNGNEEECIQARKEAEILSKLNHGNVLKYIESFEDEDTLNIVTEFCEGGDLEDYLRERKGRQLAEQHIALWIYQVVLGLQYIHEQNILHRDLKTKNLFLTDSLNIKVGDLGIAKVLDGEKAKAMTFVGTLTYMSPEQFQHKPYNHKADVWSFGCCAFEMVALRRAFNSPVLFQNVQNIQNGKLPEFPDGYTASLKDLVFSMMRTEPKQRPSATKLLQHSLLQEASNWKIQDVLVLSEMETKGKPNKSARLRRRRDVAEGKFAKTDLRRSMSWKGIRMEIDKHEQEVLSHVINKLTQVTLSRKGEERTQDYGETMRSNGSGFYDDTMRVNECEENDETMRVNRTYTGSGDEIDTMRVNRTYKGNSDDTMRVNQTYRSNNDDTMRVNQTIRSTNDDTMRVNNTYTGTGDYDDTMRVNNTYTGTGDYGETLGVDESNDYGDTFVTARSESDTLRTFLSNDSEEYYDASESLSSMVATELETLLHTSPDSLSSLKINMVSKDLIEEQGPGGNTLQGVESSVLASLEGTVDISRNPIAAARTMVEGLKKNLTPFDGFGETEAAPVQTDSSSPDGGKKKKKRVNFLARKAERKKSETTSPVGSLTFADSEKYTAPVDLVTLYTHAQKATYRNVKEGDDVPAANMVPKEKMEEEEEEEPVRMRPKHARSARGTGYIPFDRRKTTDSIRGILAIMSVPENKGICDDQAALLRREITNDLGKEMLEKCIDLMTSIQDDNILQVVLQDLIGPRKYEEYKMHLFFLRMFELNSLASY</sequence>
<comment type="caution">
    <text evidence="13">The sequence shown here is derived from an EMBL/GenBank/DDBJ whole genome shotgun (WGS) entry which is preliminary data.</text>
</comment>
<evidence type="ECO:0000256" key="4">
    <source>
        <dbReference type="ARBA" id="ARBA00022679"/>
    </source>
</evidence>
<evidence type="ECO:0000256" key="5">
    <source>
        <dbReference type="ARBA" id="ARBA00022741"/>
    </source>
</evidence>
<dbReference type="InterPro" id="IPR008271">
    <property type="entry name" value="Ser/Thr_kinase_AS"/>
</dbReference>
<dbReference type="PROSITE" id="PS00108">
    <property type="entry name" value="PROTEIN_KINASE_ST"/>
    <property type="match status" value="1"/>
</dbReference>
<protein>
    <recommendedName>
        <fullName evidence="2">non-specific serine/threonine protein kinase</fullName>
        <ecNumber evidence="2">2.7.11.1</ecNumber>
    </recommendedName>
</protein>
<dbReference type="InterPro" id="IPR001245">
    <property type="entry name" value="Ser-Thr/Tyr_kinase_cat_dom"/>
</dbReference>
<comment type="catalytic activity">
    <reaction evidence="9">
        <text>L-seryl-[protein] + ATP = O-phospho-L-seryl-[protein] + ADP + H(+)</text>
        <dbReference type="Rhea" id="RHEA:17989"/>
        <dbReference type="Rhea" id="RHEA-COMP:9863"/>
        <dbReference type="Rhea" id="RHEA-COMP:11604"/>
        <dbReference type="ChEBI" id="CHEBI:15378"/>
        <dbReference type="ChEBI" id="CHEBI:29999"/>
        <dbReference type="ChEBI" id="CHEBI:30616"/>
        <dbReference type="ChEBI" id="CHEBI:83421"/>
        <dbReference type="ChEBI" id="CHEBI:456216"/>
        <dbReference type="EC" id="2.7.11.1"/>
    </reaction>
</comment>
<dbReference type="OrthoDB" id="248923at2759"/>
<comment type="catalytic activity">
    <reaction evidence="8">
        <text>L-threonyl-[protein] + ATP = O-phospho-L-threonyl-[protein] + ADP + H(+)</text>
        <dbReference type="Rhea" id="RHEA:46608"/>
        <dbReference type="Rhea" id="RHEA-COMP:11060"/>
        <dbReference type="Rhea" id="RHEA-COMP:11605"/>
        <dbReference type="ChEBI" id="CHEBI:15378"/>
        <dbReference type="ChEBI" id="CHEBI:30013"/>
        <dbReference type="ChEBI" id="CHEBI:30616"/>
        <dbReference type="ChEBI" id="CHEBI:61977"/>
        <dbReference type="ChEBI" id="CHEBI:456216"/>
        <dbReference type="EC" id="2.7.11.1"/>
    </reaction>
</comment>
<gene>
    <name evidence="13" type="ORF">KP79_PYT11650</name>
</gene>
<dbReference type="SMART" id="SM00220">
    <property type="entry name" value="S_TKc"/>
    <property type="match status" value="1"/>
</dbReference>
<dbReference type="Proteomes" id="UP000242188">
    <property type="component" value="Unassembled WGS sequence"/>
</dbReference>
<evidence type="ECO:0000256" key="7">
    <source>
        <dbReference type="ARBA" id="ARBA00022840"/>
    </source>
</evidence>
<dbReference type="EMBL" id="NEDP02000459">
    <property type="protein sequence ID" value="OWF55870.1"/>
    <property type="molecule type" value="Genomic_DNA"/>
</dbReference>
<dbReference type="InterPro" id="IPR000719">
    <property type="entry name" value="Prot_kinase_dom"/>
</dbReference>
<dbReference type="PROSITE" id="PS00107">
    <property type="entry name" value="PROTEIN_KINASE_ATP"/>
    <property type="match status" value="1"/>
</dbReference>
<dbReference type="InterPro" id="IPR051131">
    <property type="entry name" value="NEK_Ser/Thr_kinase_NIMA"/>
</dbReference>
<feature type="region of interest" description="Disordered" evidence="11">
    <location>
        <begin position="592"/>
        <end position="635"/>
    </location>
</feature>
<dbReference type="CDD" id="cd08215">
    <property type="entry name" value="STKc_Nek"/>
    <property type="match status" value="1"/>
</dbReference>
<dbReference type="InterPro" id="IPR011009">
    <property type="entry name" value="Kinase-like_dom_sf"/>
</dbReference>
<dbReference type="PANTHER" id="PTHR44899">
    <property type="entry name" value="CAMK FAMILY PROTEIN KINASE"/>
    <property type="match status" value="1"/>
</dbReference>
<dbReference type="GO" id="GO:0004674">
    <property type="term" value="F:protein serine/threonine kinase activity"/>
    <property type="evidence" value="ECO:0007669"/>
    <property type="project" value="UniProtKB-KW"/>
</dbReference>
<evidence type="ECO:0000256" key="9">
    <source>
        <dbReference type="ARBA" id="ARBA00048679"/>
    </source>
</evidence>
<dbReference type="AlphaFoldDB" id="A0A210R4A5"/>
<accession>A0A210R4A5</accession>
<keyword evidence="6 13" id="KW-0418">Kinase</keyword>
<evidence type="ECO:0000256" key="2">
    <source>
        <dbReference type="ARBA" id="ARBA00012513"/>
    </source>
</evidence>
<keyword evidence="5 10" id="KW-0547">Nucleotide-binding</keyword>
<feature type="binding site" evidence="10">
    <location>
        <position position="36"/>
    </location>
    <ligand>
        <name>ATP</name>
        <dbReference type="ChEBI" id="CHEBI:30616"/>
    </ligand>
</feature>
<evidence type="ECO:0000313" key="13">
    <source>
        <dbReference type="EMBL" id="OWF55870.1"/>
    </source>
</evidence>
<dbReference type="PRINTS" id="PR00109">
    <property type="entry name" value="TYRKINASE"/>
</dbReference>
<dbReference type="STRING" id="6573.A0A210R4A5"/>
<keyword evidence="7 10" id="KW-0067">ATP-binding</keyword>
<evidence type="ECO:0000259" key="12">
    <source>
        <dbReference type="PROSITE" id="PS50011"/>
    </source>
</evidence>
<dbReference type="Pfam" id="PF00069">
    <property type="entry name" value="Pkinase"/>
    <property type="match status" value="1"/>
</dbReference>
<evidence type="ECO:0000256" key="8">
    <source>
        <dbReference type="ARBA" id="ARBA00047899"/>
    </source>
</evidence>
<keyword evidence="4" id="KW-0808">Transferase</keyword>
<dbReference type="Gene3D" id="1.10.510.10">
    <property type="entry name" value="Transferase(Phosphotransferase) domain 1"/>
    <property type="match status" value="1"/>
</dbReference>
<evidence type="ECO:0000256" key="10">
    <source>
        <dbReference type="PROSITE-ProRule" id="PRU10141"/>
    </source>
</evidence>
<dbReference type="PROSITE" id="PS50011">
    <property type="entry name" value="PROTEIN_KINASE_DOM"/>
    <property type="match status" value="1"/>
</dbReference>
<evidence type="ECO:0000256" key="1">
    <source>
        <dbReference type="ARBA" id="ARBA00010886"/>
    </source>
</evidence>
<name>A0A210R4A5_MIZYE</name>
<dbReference type="SUPFAM" id="SSF56112">
    <property type="entry name" value="Protein kinase-like (PK-like)"/>
    <property type="match status" value="1"/>
</dbReference>
<reference evidence="13 14" key="1">
    <citation type="journal article" date="2017" name="Nat. Ecol. Evol.">
        <title>Scallop genome provides insights into evolution of bilaterian karyotype and development.</title>
        <authorList>
            <person name="Wang S."/>
            <person name="Zhang J."/>
            <person name="Jiao W."/>
            <person name="Li J."/>
            <person name="Xun X."/>
            <person name="Sun Y."/>
            <person name="Guo X."/>
            <person name="Huan P."/>
            <person name="Dong B."/>
            <person name="Zhang L."/>
            <person name="Hu X."/>
            <person name="Sun X."/>
            <person name="Wang J."/>
            <person name="Zhao C."/>
            <person name="Wang Y."/>
            <person name="Wang D."/>
            <person name="Huang X."/>
            <person name="Wang R."/>
            <person name="Lv J."/>
            <person name="Li Y."/>
            <person name="Zhang Z."/>
            <person name="Liu B."/>
            <person name="Lu W."/>
            <person name="Hui Y."/>
            <person name="Liang J."/>
            <person name="Zhou Z."/>
            <person name="Hou R."/>
            <person name="Li X."/>
            <person name="Liu Y."/>
            <person name="Li H."/>
            <person name="Ning X."/>
            <person name="Lin Y."/>
            <person name="Zhao L."/>
            <person name="Xing Q."/>
            <person name="Dou J."/>
            <person name="Li Y."/>
            <person name="Mao J."/>
            <person name="Guo H."/>
            <person name="Dou H."/>
            <person name="Li T."/>
            <person name="Mu C."/>
            <person name="Jiang W."/>
            <person name="Fu Q."/>
            <person name="Fu X."/>
            <person name="Miao Y."/>
            <person name="Liu J."/>
            <person name="Yu Q."/>
            <person name="Li R."/>
            <person name="Liao H."/>
            <person name="Li X."/>
            <person name="Kong Y."/>
            <person name="Jiang Z."/>
            <person name="Chourrout D."/>
            <person name="Li R."/>
            <person name="Bao Z."/>
        </authorList>
    </citation>
    <scope>NUCLEOTIDE SEQUENCE [LARGE SCALE GENOMIC DNA]</scope>
    <source>
        <strain evidence="13 14">PY_sf001</strain>
    </source>
</reference>
<proteinExistence type="inferred from homology"/>
<evidence type="ECO:0000256" key="6">
    <source>
        <dbReference type="ARBA" id="ARBA00022777"/>
    </source>
</evidence>
<organism evidence="13 14">
    <name type="scientific">Mizuhopecten yessoensis</name>
    <name type="common">Japanese scallop</name>
    <name type="synonym">Patinopecten yessoensis</name>
    <dbReference type="NCBI Taxonomy" id="6573"/>
    <lineage>
        <taxon>Eukaryota</taxon>
        <taxon>Metazoa</taxon>
        <taxon>Spiralia</taxon>
        <taxon>Lophotrochozoa</taxon>
        <taxon>Mollusca</taxon>
        <taxon>Bivalvia</taxon>
        <taxon>Autobranchia</taxon>
        <taxon>Pteriomorphia</taxon>
        <taxon>Pectinida</taxon>
        <taxon>Pectinoidea</taxon>
        <taxon>Pectinidae</taxon>
        <taxon>Mizuhopecten</taxon>
    </lineage>
</organism>
<comment type="similarity">
    <text evidence="1">Belongs to the protein kinase superfamily. NEK Ser/Thr protein kinase family. NIMA subfamily.</text>
</comment>